<keyword evidence="4" id="KW-1185">Reference proteome</keyword>
<proteinExistence type="predicted"/>
<keyword evidence="2" id="KW-0812">Transmembrane</keyword>
<name>A0A3S0XXM8_9MICO</name>
<feature type="transmembrane region" description="Helical" evidence="2">
    <location>
        <begin position="91"/>
        <end position="110"/>
    </location>
</feature>
<evidence type="ECO:0000313" key="3">
    <source>
        <dbReference type="EMBL" id="RUQ98254.1"/>
    </source>
</evidence>
<evidence type="ECO:0000256" key="2">
    <source>
        <dbReference type="SAM" id="Phobius"/>
    </source>
</evidence>
<dbReference type="Proteomes" id="UP000274909">
    <property type="component" value="Unassembled WGS sequence"/>
</dbReference>
<dbReference type="EMBL" id="RZGZ01000004">
    <property type="protein sequence ID" value="RUQ98254.1"/>
    <property type="molecule type" value="Genomic_DNA"/>
</dbReference>
<dbReference type="AlphaFoldDB" id="A0A3S0XXM8"/>
<accession>A0A3S0XXM8</accession>
<dbReference type="InterPro" id="IPR046231">
    <property type="entry name" value="DUF6264"/>
</dbReference>
<protein>
    <submittedName>
        <fullName evidence="3">Uncharacterized protein</fullName>
    </submittedName>
</protein>
<dbReference type="RefSeq" id="WP_127051107.1">
    <property type="nucleotide sequence ID" value="NZ_RZGZ01000004.1"/>
</dbReference>
<evidence type="ECO:0000313" key="4">
    <source>
        <dbReference type="Proteomes" id="UP000274909"/>
    </source>
</evidence>
<keyword evidence="2" id="KW-0472">Membrane</keyword>
<feature type="transmembrane region" description="Helical" evidence="2">
    <location>
        <begin position="122"/>
        <end position="145"/>
    </location>
</feature>
<feature type="region of interest" description="Disordered" evidence="1">
    <location>
        <begin position="1"/>
        <end position="40"/>
    </location>
</feature>
<comment type="caution">
    <text evidence="3">The sequence shown here is derived from an EMBL/GenBank/DDBJ whole genome shotgun (WGS) entry which is preliminary data.</text>
</comment>
<feature type="compositionally biased region" description="Pro residues" evidence="1">
    <location>
        <begin position="1"/>
        <end position="10"/>
    </location>
</feature>
<dbReference type="Pfam" id="PF19779">
    <property type="entry name" value="DUF6264"/>
    <property type="match status" value="1"/>
</dbReference>
<reference evidence="3 4" key="1">
    <citation type="submission" date="2018-12" db="EMBL/GenBank/DDBJ databases">
        <authorList>
            <person name="Li F."/>
        </authorList>
    </citation>
    <scope>NUCLEOTIDE SEQUENCE [LARGE SCALE GENOMIC DNA]</scope>
    <source>
        <strain evidence="3 4">EGI 6500705</strain>
    </source>
</reference>
<sequence>MTFVEPPQPPAGQYSQGQGPQGRYPQGQYPQAHPQQTAPMPPGRVVDVTMSIVILVCAALVLVVPVGIALFFGLMSSSSCTTFDGGCGTSAGWAVAVIGSVAIFVATIAVTTVRLRRRRTAWWIALVGSIAAIAIWILGSVLASAGSA</sequence>
<feature type="compositionally biased region" description="Low complexity" evidence="1">
    <location>
        <begin position="11"/>
        <end position="31"/>
    </location>
</feature>
<organism evidence="3 4">
    <name type="scientific">Labedella endophytica</name>
    <dbReference type="NCBI Taxonomy" id="1523160"/>
    <lineage>
        <taxon>Bacteria</taxon>
        <taxon>Bacillati</taxon>
        <taxon>Actinomycetota</taxon>
        <taxon>Actinomycetes</taxon>
        <taxon>Micrococcales</taxon>
        <taxon>Microbacteriaceae</taxon>
        <taxon>Labedella</taxon>
    </lineage>
</organism>
<gene>
    <name evidence="3" type="ORF">ELQ94_14695</name>
</gene>
<keyword evidence="2" id="KW-1133">Transmembrane helix</keyword>
<evidence type="ECO:0000256" key="1">
    <source>
        <dbReference type="SAM" id="MobiDB-lite"/>
    </source>
</evidence>
<feature type="transmembrane region" description="Helical" evidence="2">
    <location>
        <begin position="48"/>
        <end position="71"/>
    </location>
</feature>